<dbReference type="Pfam" id="PF01048">
    <property type="entry name" value="PNP_UDP_1"/>
    <property type="match status" value="1"/>
</dbReference>
<dbReference type="PANTHER" id="PTHR43691">
    <property type="entry name" value="URIDINE PHOSPHORYLASE"/>
    <property type="match status" value="1"/>
</dbReference>
<evidence type="ECO:0000256" key="2">
    <source>
        <dbReference type="ARBA" id="ARBA00022676"/>
    </source>
</evidence>
<evidence type="ECO:0000259" key="4">
    <source>
        <dbReference type="Pfam" id="PF01048"/>
    </source>
</evidence>
<proteinExistence type="inferred from homology"/>
<feature type="domain" description="Nucleoside phosphorylase" evidence="4">
    <location>
        <begin position="3"/>
        <end position="183"/>
    </location>
</feature>
<dbReference type="CDD" id="cd17767">
    <property type="entry name" value="UP_EcUdp-like"/>
    <property type="match status" value="1"/>
</dbReference>
<evidence type="ECO:0000256" key="3">
    <source>
        <dbReference type="ARBA" id="ARBA00022679"/>
    </source>
</evidence>
<dbReference type="AlphaFoldDB" id="A0A381UMX6"/>
<dbReference type="InterPro" id="IPR018016">
    <property type="entry name" value="Nucleoside_phosphorylase_CS"/>
</dbReference>
<comment type="similarity">
    <text evidence="1">Belongs to the PNP/UDP phosphorylase family.</text>
</comment>
<keyword evidence="3" id="KW-0808">Transferase</keyword>
<organism evidence="5">
    <name type="scientific">marine metagenome</name>
    <dbReference type="NCBI Taxonomy" id="408172"/>
    <lineage>
        <taxon>unclassified sequences</taxon>
        <taxon>metagenomes</taxon>
        <taxon>ecological metagenomes</taxon>
    </lineage>
</organism>
<accession>A0A381UMX6</accession>
<dbReference type="GO" id="GO:0016763">
    <property type="term" value="F:pentosyltransferase activity"/>
    <property type="evidence" value="ECO:0007669"/>
    <property type="project" value="InterPro"/>
</dbReference>
<protein>
    <recommendedName>
        <fullName evidence="4">Nucleoside phosphorylase domain-containing protein</fullName>
    </recommendedName>
</protein>
<dbReference type="GO" id="GO:0005829">
    <property type="term" value="C:cytosol"/>
    <property type="evidence" value="ECO:0007669"/>
    <property type="project" value="TreeGrafter"/>
</dbReference>
<name>A0A381UMX6_9ZZZZ</name>
<evidence type="ECO:0000256" key="1">
    <source>
        <dbReference type="ARBA" id="ARBA00010456"/>
    </source>
</evidence>
<keyword evidence="2" id="KW-0328">Glycosyltransferase</keyword>
<dbReference type="PROSITE" id="PS01232">
    <property type="entry name" value="PNP_UDP_1"/>
    <property type="match status" value="1"/>
</dbReference>
<evidence type="ECO:0000313" key="5">
    <source>
        <dbReference type="EMBL" id="SVA29450.1"/>
    </source>
</evidence>
<dbReference type="InterPro" id="IPR000845">
    <property type="entry name" value="Nucleoside_phosphorylase_d"/>
</dbReference>
<gene>
    <name evidence="5" type="ORF">METZ01_LOCUS82304</name>
</gene>
<reference evidence="5" key="1">
    <citation type="submission" date="2018-05" db="EMBL/GenBank/DDBJ databases">
        <authorList>
            <person name="Lanie J.A."/>
            <person name="Ng W.-L."/>
            <person name="Kazmierczak K.M."/>
            <person name="Andrzejewski T.M."/>
            <person name="Davidsen T.M."/>
            <person name="Wayne K.J."/>
            <person name="Tettelin H."/>
            <person name="Glass J.I."/>
            <person name="Rusch D."/>
            <person name="Podicherti R."/>
            <person name="Tsui H.-C.T."/>
            <person name="Winkler M.E."/>
        </authorList>
    </citation>
    <scope>NUCLEOTIDE SEQUENCE</scope>
</reference>
<dbReference type="SUPFAM" id="SSF53167">
    <property type="entry name" value="Purine and uridine phosphorylases"/>
    <property type="match status" value="1"/>
</dbReference>
<dbReference type="PANTHER" id="PTHR43691:SF13">
    <property type="entry name" value="URIDINE PHOSPHORYLASE"/>
    <property type="match status" value="1"/>
</dbReference>
<sequence>MIAELLDEPKKIAHNREYLTYTGKIFGEKVSVTSTGMGCPSTAIAIEELKMAGADTFIRVGTSGTMQKFIEPGDLIIAWGAIRDEYTSQQYIPLEFPAVADLDVTLALRQAARNIKVRHHIGMTQSKDSFYGQHEPERMPVSGKLQDRWKAWIKGGALCSEMEASTIFVVSSFLKCRAGGIMFAGGTGEDLNILLKTTVSGLKILIEQDQKKLG</sequence>
<dbReference type="GO" id="GO:0009164">
    <property type="term" value="P:nucleoside catabolic process"/>
    <property type="evidence" value="ECO:0007669"/>
    <property type="project" value="UniProtKB-ARBA"/>
</dbReference>
<dbReference type="InterPro" id="IPR035994">
    <property type="entry name" value="Nucleoside_phosphorylase_sf"/>
</dbReference>
<dbReference type="EMBL" id="UINC01006757">
    <property type="protein sequence ID" value="SVA29450.1"/>
    <property type="molecule type" value="Genomic_DNA"/>
</dbReference>
<dbReference type="Gene3D" id="3.40.50.1580">
    <property type="entry name" value="Nucleoside phosphorylase domain"/>
    <property type="match status" value="1"/>
</dbReference>